<accession>W3WYA6</accession>
<dbReference type="HOGENOM" id="CLU_002370_0_0_1"/>
<reference evidence="3" key="1">
    <citation type="journal article" date="2015" name="BMC Genomics">
        <title>Genomic and transcriptomic analysis of the endophytic fungus Pestalotiopsis fici reveals its lifestyle and high potential for synthesis of natural products.</title>
        <authorList>
            <person name="Wang X."/>
            <person name="Zhang X."/>
            <person name="Liu L."/>
            <person name="Xiang M."/>
            <person name="Wang W."/>
            <person name="Sun X."/>
            <person name="Che Y."/>
            <person name="Guo L."/>
            <person name="Liu G."/>
            <person name="Guo L."/>
            <person name="Wang C."/>
            <person name="Yin W.B."/>
            <person name="Stadler M."/>
            <person name="Zhang X."/>
            <person name="Liu X."/>
        </authorList>
    </citation>
    <scope>NUCLEOTIDE SEQUENCE [LARGE SCALE GENOMIC DNA]</scope>
    <source>
        <strain evidence="3">W106-1 / CGMCC3.15140</strain>
    </source>
</reference>
<dbReference type="Proteomes" id="UP000030651">
    <property type="component" value="Unassembled WGS sequence"/>
</dbReference>
<feature type="compositionally biased region" description="Polar residues" evidence="1">
    <location>
        <begin position="384"/>
        <end position="396"/>
    </location>
</feature>
<feature type="compositionally biased region" description="Polar residues" evidence="1">
    <location>
        <begin position="584"/>
        <end position="605"/>
    </location>
</feature>
<feature type="compositionally biased region" description="Pro residues" evidence="1">
    <location>
        <begin position="267"/>
        <end position="278"/>
    </location>
</feature>
<evidence type="ECO:0000256" key="1">
    <source>
        <dbReference type="SAM" id="MobiDB-lite"/>
    </source>
</evidence>
<name>W3WYA6_PESFW</name>
<feature type="compositionally biased region" description="Pro residues" evidence="1">
    <location>
        <begin position="129"/>
        <end position="142"/>
    </location>
</feature>
<feature type="compositionally biased region" description="Pro residues" evidence="1">
    <location>
        <begin position="81"/>
        <end position="96"/>
    </location>
</feature>
<feature type="compositionally biased region" description="Low complexity" evidence="1">
    <location>
        <begin position="204"/>
        <end position="238"/>
    </location>
</feature>
<sequence>MTSARESTSRLRQTLNPLRTSSLTGFQGQLATPHSAISVSSPYAYSAVQTPASSIQPYNPQQWAPSPAVERTHQFPSQAPHEPPQSSPLPPPPYSPPRSQQPAGEAFETPPPNSSAARIQPTAVHRPSPEPPRPQNFPPPPNASGRGPSRERRFGLPSLTRRRDRDAAEASSPPSAHPVTPISRPQPLSIQTVQLPERIEPMQSSAPPNARRAASASAIETPTSARSRSSSQSRWAPGLPLPPPPPGPPPSNSRSQSLNRTIDPNPILSPPTRRPPPTGVATLGPVPPTPADWVDDDRQQANRAAQAGLSLDTSSASSAASQPPESATPGSSPSGGNLTRTGAVRGEKSLRERRNESRTRHTRGESSSSNIPPLTDILVPQGAANLSQKFSVNKGTPRSGGRSAHDTTWSGDLNSDSRNSTPRVESAGLQHPETPTPPFSPRPQKTYTGLENAQAIAPKALPTPPPQSRSASSASVTRPDMHSSISSLNIGPAPSTPMTKQSVISQTADQFCKGTIERFRNFAEKESAAASDADRVKLFADFIVNESRLRRERYNSAIGAMGSEIFDLTRDLFRPMKMRRDSDSSQASEWTPQVSATLPRSSTGSLFGKEPASQPNSAPVSAGVPISPVGPPPNVNWSSGYKPALSPILSMSVSDAFDEADSRGRPSSRWWEADSAGEASNRMERSKRESKYMGVPKEAREALQWRDPPNSAEAFASSSKGYGPDEYPAEKVGWHEPELSGTPQNFRRSLLSLPASTPNTPSPSHVDVSRLVTLPPPYPRHHPAVNNNHPELTEIRTLVRTLSDMKELEETRERFYKDSKRMRTEAADSVQGSRQTLRMNLRREVSSGSMSYADAAAIEADAAEVEKSQSKELEKKDFDRFQTGVVMPLNEMLTGRIGQATSLFDELRSRLFVDTHTSDPNLPQEEGDEQPELLEKLTLLKWIFEAREMLHRAIFDLLSERNDRYKEMALIPYRLSGNDEKLRNAEGFFAEDAEKRRIAFAKEVIQRTVEFRTVVEENVERGVDMQLNAFWDIAPLLKSLLEKVPTDLKDFRIQIPAHEYEENPDYHPHPMQYLYSLVMHTEKSTYQFIESQTNLLCLLHEVKEAVMGAKAKLSEAEGRDGQVIEEEKNSEQVYLSDDLKEKVRVVQSQWTEGLGEGIRLVKERLGEWLLSTGGWDESLEELSIAS</sequence>
<dbReference type="OrthoDB" id="5367052at2759"/>
<feature type="compositionally biased region" description="Basic and acidic residues" evidence="1">
    <location>
        <begin position="345"/>
        <end position="364"/>
    </location>
</feature>
<feature type="compositionally biased region" description="Basic and acidic residues" evidence="1">
    <location>
        <begin position="681"/>
        <end position="695"/>
    </location>
</feature>
<protein>
    <submittedName>
        <fullName evidence="2">Uncharacterized protein</fullName>
    </submittedName>
</protein>
<feature type="compositionally biased region" description="Polar residues" evidence="1">
    <location>
        <begin position="323"/>
        <end position="340"/>
    </location>
</feature>
<gene>
    <name evidence="2" type="ORF">PFICI_10184</name>
</gene>
<dbReference type="InParanoid" id="W3WYA6"/>
<feature type="region of interest" description="Disordered" evidence="1">
    <location>
        <begin position="44"/>
        <end position="504"/>
    </location>
</feature>
<feature type="compositionally biased region" description="Low complexity" evidence="1">
    <location>
        <begin position="169"/>
        <end position="178"/>
    </location>
</feature>
<dbReference type="KEGG" id="pfy:PFICI_10184"/>
<organism evidence="2 3">
    <name type="scientific">Pestalotiopsis fici (strain W106-1 / CGMCC3.15140)</name>
    <dbReference type="NCBI Taxonomy" id="1229662"/>
    <lineage>
        <taxon>Eukaryota</taxon>
        <taxon>Fungi</taxon>
        <taxon>Dikarya</taxon>
        <taxon>Ascomycota</taxon>
        <taxon>Pezizomycotina</taxon>
        <taxon>Sordariomycetes</taxon>
        <taxon>Xylariomycetidae</taxon>
        <taxon>Amphisphaeriales</taxon>
        <taxon>Sporocadaceae</taxon>
        <taxon>Pestalotiopsis</taxon>
    </lineage>
</organism>
<feature type="region of interest" description="Disordered" evidence="1">
    <location>
        <begin position="578"/>
        <end position="625"/>
    </location>
</feature>
<dbReference type="EMBL" id="KI912115">
    <property type="protein sequence ID" value="ETS78122.1"/>
    <property type="molecule type" value="Genomic_DNA"/>
</dbReference>
<feature type="compositionally biased region" description="Pro residues" evidence="1">
    <location>
        <begin position="239"/>
        <end position="251"/>
    </location>
</feature>
<feature type="region of interest" description="Disordered" evidence="1">
    <location>
        <begin position="1"/>
        <end position="27"/>
    </location>
</feature>
<proteinExistence type="predicted"/>
<dbReference type="eggNOG" id="ENOG502QURU">
    <property type="taxonomic scope" value="Eukaryota"/>
</dbReference>
<keyword evidence="3" id="KW-1185">Reference proteome</keyword>
<feature type="compositionally biased region" description="Polar residues" evidence="1">
    <location>
        <begin position="44"/>
        <end position="64"/>
    </location>
</feature>
<feature type="compositionally biased region" description="Polar residues" evidence="1">
    <location>
        <begin position="406"/>
        <end position="423"/>
    </location>
</feature>
<feature type="compositionally biased region" description="Low complexity" evidence="1">
    <location>
        <begin position="468"/>
        <end position="478"/>
    </location>
</feature>
<dbReference type="GeneID" id="19275197"/>
<dbReference type="RefSeq" id="XP_007836956.1">
    <property type="nucleotide sequence ID" value="XM_007838765.1"/>
</dbReference>
<feature type="compositionally biased region" description="Polar residues" evidence="1">
    <location>
        <begin position="252"/>
        <end position="262"/>
    </location>
</feature>
<evidence type="ECO:0000313" key="3">
    <source>
        <dbReference type="Proteomes" id="UP000030651"/>
    </source>
</evidence>
<feature type="region of interest" description="Disordered" evidence="1">
    <location>
        <begin position="660"/>
        <end position="695"/>
    </location>
</feature>
<evidence type="ECO:0000313" key="2">
    <source>
        <dbReference type="EMBL" id="ETS78122.1"/>
    </source>
</evidence>
<dbReference type="AlphaFoldDB" id="W3WYA6"/>
<dbReference type="OMA" id="KYMGVPR"/>